<feature type="domain" description="G-protein coupled receptors family 2 profile 2" evidence="7">
    <location>
        <begin position="60"/>
        <end position="386"/>
    </location>
</feature>
<feature type="compositionally biased region" description="Polar residues" evidence="5">
    <location>
        <begin position="466"/>
        <end position="480"/>
    </location>
</feature>
<dbReference type="InterPro" id="IPR000832">
    <property type="entry name" value="GPCR_2_secretin-like"/>
</dbReference>
<feature type="transmembrane region" description="Helical" evidence="6">
    <location>
        <begin position="360"/>
        <end position="380"/>
    </location>
</feature>
<evidence type="ECO:0000313" key="8">
    <source>
        <dbReference type="EMBL" id="KAF2836315.1"/>
    </source>
</evidence>
<dbReference type="InterPro" id="IPR053247">
    <property type="entry name" value="GPCR_GPR1/git3-like"/>
</dbReference>
<feature type="region of interest" description="Disordered" evidence="5">
    <location>
        <begin position="428"/>
        <end position="450"/>
    </location>
</feature>
<dbReference type="InterPro" id="IPR017981">
    <property type="entry name" value="GPCR_2-like_7TM"/>
</dbReference>
<dbReference type="OrthoDB" id="26203at2759"/>
<dbReference type="AlphaFoldDB" id="A0A9P4S6Y4"/>
<dbReference type="Gene3D" id="1.20.1070.10">
    <property type="entry name" value="Rhodopsin 7-helix transmembrane proteins"/>
    <property type="match status" value="1"/>
</dbReference>
<evidence type="ECO:0000256" key="1">
    <source>
        <dbReference type="ARBA" id="ARBA00004141"/>
    </source>
</evidence>
<reference evidence="8" key="1">
    <citation type="journal article" date="2020" name="Stud. Mycol.">
        <title>101 Dothideomycetes genomes: a test case for predicting lifestyles and emergence of pathogens.</title>
        <authorList>
            <person name="Haridas S."/>
            <person name="Albert R."/>
            <person name="Binder M."/>
            <person name="Bloem J."/>
            <person name="Labutti K."/>
            <person name="Salamov A."/>
            <person name="Andreopoulos B."/>
            <person name="Baker S."/>
            <person name="Barry K."/>
            <person name="Bills G."/>
            <person name="Bluhm B."/>
            <person name="Cannon C."/>
            <person name="Castanera R."/>
            <person name="Culley D."/>
            <person name="Daum C."/>
            <person name="Ezra D."/>
            <person name="Gonzalez J."/>
            <person name="Henrissat B."/>
            <person name="Kuo A."/>
            <person name="Liang C."/>
            <person name="Lipzen A."/>
            <person name="Lutzoni F."/>
            <person name="Magnuson J."/>
            <person name="Mondo S."/>
            <person name="Nolan M."/>
            <person name="Ohm R."/>
            <person name="Pangilinan J."/>
            <person name="Park H.-J."/>
            <person name="Ramirez L."/>
            <person name="Alfaro M."/>
            <person name="Sun H."/>
            <person name="Tritt A."/>
            <person name="Yoshinaga Y."/>
            <person name="Zwiers L.-H."/>
            <person name="Turgeon B."/>
            <person name="Goodwin S."/>
            <person name="Spatafora J."/>
            <person name="Crous P."/>
            <person name="Grigoriev I."/>
        </authorList>
    </citation>
    <scope>NUCLEOTIDE SEQUENCE</scope>
    <source>
        <strain evidence="8">CBS 101060</strain>
    </source>
</reference>
<name>A0A9P4S6Y4_9PEZI</name>
<sequence length="512" mass="56861">MSNLTAHRGACLAPFLDLSTFQSTNGFIAGRFCAPADQILPGTVCCLPCPSAEWLYPDSFSTWSLVAESINAVSIAACLFLLVSFLCLPVEKTRRHYLSVGLVIGTFLMALGFVVPLAVKPEQCYDEITPNDMYSSLTCAWSGAFITSGGLTVAMWIFIRALSMHLQICWDVLPGKRFFYAAQGLGWGVVAILFTCTITFTGVSFRFGDACHVNSAHSLADFWGPLLGIAGISAIIQLATFVYCIHVYLKNMWSDEKTETNSSAGLPSYTSSVRMQSARAVYRRVRKVLWLQWRGILIVVFILIDVIFFSIVFVYLDAMENASHDDIKSLTPWILCLVSNPENKEKCFQYAEKALVNKETIIAILIMLSLAGIQAFFLLVRGSMFTGWVQLIGEKFAHKSEFVSLDARRFSADARTFELLNQKPRSSILKSPTSTVTSPTETYNSPIGRSTPDYFQKEITREYRSPTLSFSSPRAPQASPNAVDWDPRSTHARGGLGFHPVMEDDTVMENKI</sequence>
<keyword evidence="2 6" id="KW-0812">Transmembrane</keyword>
<feature type="transmembrane region" description="Helical" evidence="6">
    <location>
        <begin position="70"/>
        <end position="90"/>
    </location>
</feature>
<dbReference type="GO" id="GO:0016020">
    <property type="term" value="C:membrane"/>
    <property type="evidence" value="ECO:0007669"/>
    <property type="project" value="UniProtKB-SubCell"/>
</dbReference>
<gene>
    <name evidence="8" type="ORF">M501DRAFT_940269</name>
</gene>
<organism evidence="8 9">
    <name type="scientific">Patellaria atrata CBS 101060</name>
    <dbReference type="NCBI Taxonomy" id="1346257"/>
    <lineage>
        <taxon>Eukaryota</taxon>
        <taxon>Fungi</taxon>
        <taxon>Dikarya</taxon>
        <taxon>Ascomycota</taxon>
        <taxon>Pezizomycotina</taxon>
        <taxon>Dothideomycetes</taxon>
        <taxon>Dothideomycetes incertae sedis</taxon>
        <taxon>Patellariales</taxon>
        <taxon>Patellariaceae</taxon>
        <taxon>Patellaria</taxon>
    </lineage>
</organism>
<dbReference type="Pfam" id="PF00002">
    <property type="entry name" value="7tm_2"/>
    <property type="match status" value="1"/>
</dbReference>
<feature type="transmembrane region" description="Helical" evidence="6">
    <location>
        <begin position="139"/>
        <end position="159"/>
    </location>
</feature>
<feature type="transmembrane region" description="Helical" evidence="6">
    <location>
        <begin position="179"/>
        <end position="202"/>
    </location>
</feature>
<evidence type="ECO:0000256" key="3">
    <source>
        <dbReference type="ARBA" id="ARBA00022989"/>
    </source>
</evidence>
<evidence type="ECO:0000313" key="9">
    <source>
        <dbReference type="Proteomes" id="UP000799429"/>
    </source>
</evidence>
<keyword evidence="3 6" id="KW-1133">Transmembrane helix</keyword>
<dbReference type="PROSITE" id="PS50261">
    <property type="entry name" value="G_PROTEIN_RECEP_F2_4"/>
    <property type="match status" value="1"/>
</dbReference>
<feature type="transmembrane region" description="Helical" evidence="6">
    <location>
        <begin position="222"/>
        <end position="249"/>
    </location>
</feature>
<protein>
    <recommendedName>
        <fullName evidence="7">G-protein coupled receptors family 2 profile 2 domain-containing protein</fullName>
    </recommendedName>
</protein>
<evidence type="ECO:0000256" key="2">
    <source>
        <dbReference type="ARBA" id="ARBA00022692"/>
    </source>
</evidence>
<keyword evidence="4 6" id="KW-0472">Membrane</keyword>
<dbReference type="EMBL" id="MU006104">
    <property type="protein sequence ID" value="KAF2836315.1"/>
    <property type="molecule type" value="Genomic_DNA"/>
</dbReference>
<dbReference type="GO" id="GO:0004930">
    <property type="term" value="F:G protein-coupled receptor activity"/>
    <property type="evidence" value="ECO:0007669"/>
    <property type="project" value="InterPro"/>
</dbReference>
<feature type="transmembrane region" description="Helical" evidence="6">
    <location>
        <begin position="293"/>
        <end position="316"/>
    </location>
</feature>
<feature type="region of interest" description="Disordered" evidence="5">
    <location>
        <begin position="466"/>
        <end position="504"/>
    </location>
</feature>
<keyword evidence="9" id="KW-1185">Reference proteome</keyword>
<feature type="transmembrane region" description="Helical" evidence="6">
    <location>
        <begin position="97"/>
        <end position="119"/>
    </location>
</feature>
<evidence type="ECO:0000256" key="4">
    <source>
        <dbReference type="ARBA" id="ARBA00023136"/>
    </source>
</evidence>
<evidence type="ECO:0000256" key="5">
    <source>
        <dbReference type="SAM" id="MobiDB-lite"/>
    </source>
</evidence>
<evidence type="ECO:0000259" key="7">
    <source>
        <dbReference type="PROSITE" id="PS50261"/>
    </source>
</evidence>
<proteinExistence type="predicted"/>
<dbReference type="PANTHER" id="PTHR42058">
    <property type="entry name" value="G_PROTEIN_RECEP_F2_4 DOMAIN-CONTAINING PROTEIN"/>
    <property type="match status" value="1"/>
</dbReference>
<feature type="compositionally biased region" description="Low complexity" evidence="5">
    <location>
        <begin position="431"/>
        <end position="442"/>
    </location>
</feature>
<comment type="subcellular location">
    <subcellularLocation>
        <location evidence="1">Membrane</location>
        <topology evidence="1">Multi-pass membrane protein</topology>
    </subcellularLocation>
</comment>
<evidence type="ECO:0000256" key="6">
    <source>
        <dbReference type="SAM" id="Phobius"/>
    </source>
</evidence>
<accession>A0A9P4S6Y4</accession>
<dbReference type="Proteomes" id="UP000799429">
    <property type="component" value="Unassembled WGS sequence"/>
</dbReference>
<comment type="caution">
    <text evidence="8">The sequence shown here is derived from an EMBL/GenBank/DDBJ whole genome shotgun (WGS) entry which is preliminary data.</text>
</comment>
<dbReference type="PANTHER" id="PTHR42058:SF1">
    <property type="entry name" value="G-PROTEIN COUPLED RECEPTORS FAMILY 2 PROFILE 2 DOMAIN-CONTAINING PROTEIN"/>
    <property type="match status" value="1"/>
</dbReference>
<dbReference type="GO" id="GO:0007166">
    <property type="term" value="P:cell surface receptor signaling pathway"/>
    <property type="evidence" value="ECO:0007669"/>
    <property type="project" value="InterPro"/>
</dbReference>